<comment type="caution">
    <text evidence="2">The sequence shown here is derived from an EMBL/GenBank/DDBJ whole genome shotgun (WGS) entry which is preliminary data.</text>
</comment>
<dbReference type="InterPro" id="IPR024559">
    <property type="entry name" value="DUF3846"/>
</dbReference>
<evidence type="ECO:0000313" key="3">
    <source>
        <dbReference type="Proteomes" id="UP000295184"/>
    </source>
</evidence>
<evidence type="ECO:0000313" key="2">
    <source>
        <dbReference type="EMBL" id="TCL56351.1"/>
    </source>
</evidence>
<dbReference type="Pfam" id="PF12957">
    <property type="entry name" value="DUF3846"/>
    <property type="match status" value="1"/>
</dbReference>
<reference evidence="2 3" key="1">
    <citation type="submission" date="2019-03" db="EMBL/GenBank/DDBJ databases">
        <title>Genomic Encyclopedia of Type Strains, Phase IV (KMG-IV): sequencing the most valuable type-strain genomes for metagenomic binning, comparative biology and taxonomic classification.</title>
        <authorList>
            <person name="Goeker M."/>
        </authorList>
    </citation>
    <scope>NUCLEOTIDE SEQUENCE [LARGE SCALE GENOMIC DNA]</scope>
    <source>
        <strain evidence="2 3">DSM 100451</strain>
    </source>
</reference>
<name>A0A4R1QTF6_9FIRM</name>
<evidence type="ECO:0000259" key="1">
    <source>
        <dbReference type="Pfam" id="PF12957"/>
    </source>
</evidence>
<dbReference type="OrthoDB" id="1851995at2"/>
<gene>
    <name evidence="2" type="ORF">EDD77_1139</name>
</gene>
<proteinExistence type="predicted"/>
<protein>
    <submittedName>
        <fullName evidence="2">Uncharacterized protein DUF3846</fullName>
    </submittedName>
</protein>
<accession>A0A4R1QTF6</accession>
<dbReference type="EMBL" id="SLUM01000013">
    <property type="protein sequence ID" value="TCL56351.1"/>
    <property type="molecule type" value="Genomic_DNA"/>
</dbReference>
<organism evidence="2 3">
    <name type="scientific">Allofournierella massiliensis</name>
    <dbReference type="NCBI Taxonomy" id="1650663"/>
    <lineage>
        <taxon>Bacteria</taxon>
        <taxon>Bacillati</taxon>
        <taxon>Bacillota</taxon>
        <taxon>Clostridia</taxon>
        <taxon>Eubacteriales</taxon>
        <taxon>Oscillospiraceae</taxon>
        <taxon>Allofournierella</taxon>
    </lineage>
</organism>
<sequence length="129" mass="14836">MVRLLIIEPDYCPYIANFDNIESAVREVIPGTSQLTLPFDTAKIGMLCSENQSGLKFNRQINEDFSVYGRCIICGVRENAATGLSREQADRYSRKYFLPESTLQDGDFPIAKAKPMDERFGRKVRFWER</sequence>
<dbReference type="Proteomes" id="UP000295184">
    <property type="component" value="Unassembled WGS sequence"/>
</dbReference>
<dbReference type="RefSeq" id="WP_058965511.1">
    <property type="nucleotide sequence ID" value="NZ_CABKVM010000018.1"/>
</dbReference>
<dbReference type="AlphaFoldDB" id="A0A4R1QTF6"/>
<dbReference type="STRING" id="1650663.GCA_001486665_02528"/>
<feature type="domain" description="DUF3846" evidence="1">
    <location>
        <begin position="3"/>
        <end position="96"/>
    </location>
</feature>